<evidence type="ECO:0000313" key="5">
    <source>
        <dbReference type="Proteomes" id="UP000639772"/>
    </source>
</evidence>
<name>A0A835QUM4_VANPL</name>
<comment type="caution">
    <text evidence="3">The sequence shown here is derived from an EMBL/GenBank/DDBJ whole genome shotgun (WGS) entry which is preliminary data.</text>
</comment>
<keyword evidence="1" id="KW-1133">Transmembrane helix</keyword>
<protein>
    <submittedName>
        <fullName evidence="3">Uncharacterized protein</fullName>
    </submittedName>
</protein>
<gene>
    <name evidence="3" type="ORF">HPP92_013748</name>
    <name evidence="2" type="ORF">HPP92_026469</name>
</gene>
<evidence type="ECO:0000313" key="2">
    <source>
        <dbReference type="EMBL" id="KAG0451348.1"/>
    </source>
</evidence>
<accession>A0A835QUM4</accession>
<dbReference type="Proteomes" id="UP000636800">
    <property type="component" value="Unassembled WGS sequence"/>
</dbReference>
<dbReference type="AlphaFoldDB" id="A0A835QUM4"/>
<dbReference type="EMBL" id="JADCNM010000006">
    <property type="protein sequence ID" value="KAG0479029.1"/>
    <property type="molecule type" value="Genomic_DNA"/>
</dbReference>
<feature type="transmembrane region" description="Helical" evidence="1">
    <location>
        <begin position="64"/>
        <end position="83"/>
    </location>
</feature>
<evidence type="ECO:0000313" key="4">
    <source>
        <dbReference type="Proteomes" id="UP000636800"/>
    </source>
</evidence>
<evidence type="ECO:0000256" key="1">
    <source>
        <dbReference type="SAM" id="Phobius"/>
    </source>
</evidence>
<evidence type="ECO:0000313" key="3">
    <source>
        <dbReference type="EMBL" id="KAG0479029.1"/>
    </source>
</evidence>
<feature type="transmembrane region" description="Helical" evidence="1">
    <location>
        <begin position="33"/>
        <end position="52"/>
    </location>
</feature>
<reference evidence="4 5" key="1">
    <citation type="journal article" date="2020" name="Nat. Food">
        <title>A phased Vanilla planifolia genome enables genetic improvement of flavour and production.</title>
        <authorList>
            <person name="Hasing T."/>
            <person name="Tang H."/>
            <person name="Brym M."/>
            <person name="Khazi F."/>
            <person name="Huang T."/>
            <person name="Chambers A.H."/>
        </authorList>
    </citation>
    <scope>NUCLEOTIDE SEQUENCE [LARGE SCALE GENOMIC DNA]</scope>
    <source>
        <tissue evidence="3">Leaf</tissue>
    </source>
</reference>
<dbReference type="EMBL" id="JADCNL010000062">
    <property type="protein sequence ID" value="KAG0451348.1"/>
    <property type="molecule type" value="Genomic_DNA"/>
</dbReference>
<organism evidence="3 5">
    <name type="scientific">Vanilla planifolia</name>
    <name type="common">Vanilla</name>
    <dbReference type="NCBI Taxonomy" id="51239"/>
    <lineage>
        <taxon>Eukaryota</taxon>
        <taxon>Viridiplantae</taxon>
        <taxon>Streptophyta</taxon>
        <taxon>Embryophyta</taxon>
        <taxon>Tracheophyta</taxon>
        <taxon>Spermatophyta</taxon>
        <taxon>Magnoliopsida</taxon>
        <taxon>Liliopsida</taxon>
        <taxon>Asparagales</taxon>
        <taxon>Orchidaceae</taxon>
        <taxon>Vanilloideae</taxon>
        <taxon>Vanilleae</taxon>
        <taxon>Vanilla</taxon>
    </lineage>
</organism>
<keyword evidence="1" id="KW-0812">Transmembrane</keyword>
<keyword evidence="4" id="KW-1185">Reference proteome</keyword>
<dbReference type="Proteomes" id="UP000639772">
    <property type="component" value="Chromosome 6"/>
</dbReference>
<keyword evidence="1" id="KW-0472">Membrane</keyword>
<sequence length="89" mass="10213">MLIRTRLKGTIRVLRSWRRLSITQLRLLVVKPVFLKDVLLLSAAAALLMNAAVIPRSSLSPDVIFFPSFPWGFSFIRFSTCYFRAIQLT</sequence>
<proteinExistence type="predicted"/>